<sequence length="449" mass="48928">MPPRELPGFYFDVERNRYFPLSSRPPPSPSVSTSLSQVQKQHDQPSQRRRTLWNYPASKTTSAGRAREASVLLHGRLAATSRGCSESVRWPFSGARRVCAFRTTPTHQFMGDSYGWLYSRTRTETSSEMDPCDDIEQLEAWIPDLSLAVHSEISALCTTETLRVGVCFGPVTKICVQDVGVPGRTQLLHLSAVHDVRAASLQGRALVLGAADNVVFLADLDASDHTAVRMLPTRSDVFTVAQHENLIYAGTRAGNVLRFDTRLNAKGSAQVLFESGPRNDNTGSFNRANPQPRSSVVFVQPIHAVQQLVVGYMDGRLGTYDLRFPRPTAQYAVTYAGNPSSLSCNGRLGITLDPSERFLFAAGADHRLRAWALDSGAPVASSASPSPSPSPYAPSTSRTAVDGDSSHNPFTMRFATDFSALQVVDADDGPGQVLWASGGSEVWRWRLGV</sequence>
<evidence type="ECO:0000313" key="5">
    <source>
        <dbReference type="Proteomes" id="UP001218218"/>
    </source>
</evidence>
<dbReference type="PANTHER" id="PTHR44472">
    <property type="entry name" value="DDB1- AND CUL4-ASSOCIATED FACTOR 4-RELATED"/>
    <property type="match status" value="1"/>
</dbReference>
<name>A0AAD7F588_9AGAR</name>
<evidence type="ECO:0000256" key="3">
    <source>
        <dbReference type="SAM" id="MobiDB-lite"/>
    </source>
</evidence>
<dbReference type="Gene3D" id="2.130.10.10">
    <property type="entry name" value="YVTN repeat-like/Quinoprotein amine dehydrogenase"/>
    <property type="match status" value="1"/>
</dbReference>
<dbReference type="AlphaFoldDB" id="A0AAD7F588"/>
<dbReference type="Proteomes" id="UP001218218">
    <property type="component" value="Unassembled WGS sequence"/>
</dbReference>
<proteinExistence type="predicted"/>
<accession>A0AAD7F588</accession>
<dbReference type="PANTHER" id="PTHR44472:SF1">
    <property type="entry name" value="DDB1 AND CUL4 ASSOCIATED FACTOR 4"/>
    <property type="match status" value="1"/>
</dbReference>
<gene>
    <name evidence="4" type="ORF">DFH08DRAFT_836765</name>
</gene>
<evidence type="ECO:0000256" key="1">
    <source>
        <dbReference type="ARBA" id="ARBA00022574"/>
    </source>
</evidence>
<keyword evidence="2" id="KW-0677">Repeat</keyword>
<evidence type="ECO:0008006" key="6">
    <source>
        <dbReference type="Google" id="ProtNLM"/>
    </source>
</evidence>
<feature type="region of interest" description="Disordered" evidence="3">
    <location>
        <begin position="379"/>
        <end position="404"/>
    </location>
</feature>
<reference evidence="4" key="1">
    <citation type="submission" date="2023-03" db="EMBL/GenBank/DDBJ databases">
        <title>Massive genome expansion in bonnet fungi (Mycena s.s.) driven by repeated elements and novel gene families across ecological guilds.</title>
        <authorList>
            <consortium name="Lawrence Berkeley National Laboratory"/>
            <person name="Harder C.B."/>
            <person name="Miyauchi S."/>
            <person name="Viragh M."/>
            <person name="Kuo A."/>
            <person name="Thoen E."/>
            <person name="Andreopoulos B."/>
            <person name="Lu D."/>
            <person name="Skrede I."/>
            <person name="Drula E."/>
            <person name="Henrissat B."/>
            <person name="Morin E."/>
            <person name="Kohler A."/>
            <person name="Barry K."/>
            <person name="LaButti K."/>
            <person name="Morin E."/>
            <person name="Salamov A."/>
            <person name="Lipzen A."/>
            <person name="Mereny Z."/>
            <person name="Hegedus B."/>
            <person name="Baldrian P."/>
            <person name="Stursova M."/>
            <person name="Weitz H."/>
            <person name="Taylor A."/>
            <person name="Grigoriev I.V."/>
            <person name="Nagy L.G."/>
            <person name="Martin F."/>
            <person name="Kauserud H."/>
        </authorList>
    </citation>
    <scope>NUCLEOTIDE SEQUENCE</scope>
    <source>
        <strain evidence="4">CBHHK002</strain>
    </source>
</reference>
<dbReference type="InterPro" id="IPR036322">
    <property type="entry name" value="WD40_repeat_dom_sf"/>
</dbReference>
<keyword evidence="1" id="KW-0853">WD repeat</keyword>
<feature type="region of interest" description="Disordered" evidence="3">
    <location>
        <begin position="20"/>
        <end position="66"/>
    </location>
</feature>
<dbReference type="InterPro" id="IPR015943">
    <property type="entry name" value="WD40/YVTN_repeat-like_dom_sf"/>
</dbReference>
<protein>
    <recommendedName>
        <fullName evidence="6">WD40 repeat-like protein</fullName>
    </recommendedName>
</protein>
<evidence type="ECO:0000256" key="2">
    <source>
        <dbReference type="ARBA" id="ARBA00022737"/>
    </source>
</evidence>
<dbReference type="GO" id="GO:0080008">
    <property type="term" value="C:Cul4-RING E3 ubiquitin ligase complex"/>
    <property type="evidence" value="ECO:0007669"/>
    <property type="project" value="TreeGrafter"/>
</dbReference>
<organism evidence="4 5">
    <name type="scientific">Mycena albidolilacea</name>
    <dbReference type="NCBI Taxonomy" id="1033008"/>
    <lineage>
        <taxon>Eukaryota</taxon>
        <taxon>Fungi</taxon>
        <taxon>Dikarya</taxon>
        <taxon>Basidiomycota</taxon>
        <taxon>Agaricomycotina</taxon>
        <taxon>Agaricomycetes</taxon>
        <taxon>Agaricomycetidae</taxon>
        <taxon>Agaricales</taxon>
        <taxon>Marasmiineae</taxon>
        <taxon>Mycenaceae</taxon>
        <taxon>Mycena</taxon>
    </lineage>
</organism>
<keyword evidence="5" id="KW-1185">Reference proteome</keyword>
<dbReference type="InterPro" id="IPR052254">
    <property type="entry name" value="CUL4-DDB1_E3_ligase_receptor"/>
</dbReference>
<dbReference type="SUPFAM" id="SSF50978">
    <property type="entry name" value="WD40 repeat-like"/>
    <property type="match status" value="1"/>
</dbReference>
<comment type="caution">
    <text evidence="4">The sequence shown here is derived from an EMBL/GenBank/DDBJ whole genome shotgun (WGS) entry which is preliminary data.</text>
</comment>
<evidence type="ECO:0000313" key="4">
    <source>
        <dbReference type="EMBL" id="KAJ7367188.1"/>
    </source>
</evidence>
<dbReference type="EMBL" id="JARIHO010000002">
    <property type="protein sequence ID" value="KAJ7367188.1"/>
    <property type="molecule type" value="Genomic_DNA"/>
</dbReference>